<reference evidence="2 3" key="1">
    <citation type="submission" date="2017-11" db="EMBL/GenBank/DDBJ databases">
        <title>Genome sequencing of a diverse group of Pseudomonas species.</title>
        <authorList>
            <person name="Loper J."/>
        </authorList>
    </citation>
    <scope>NUCLEOTIDE SEQUENCE [LARGE SCALE GENOMIC DNA]</scope>
    <source>
        <strain evidence="2 3">LMG 25716</strain>
    </source>
</reference>
<proteinExistence type="predicted"/>
<dbReference type="Proteomes" id="UP000232455">
    <property type="component" value="Unassembled WGS sequence"/>
</dbReference>
<dbReference type="EMBL" id="PHHE01000001">
    <property type="protein sequence ID" value="PKA71362.1"/>
    <property type="molecule type" value="Genomic_DNA"/>
</dbReference>
<dbReference type="RefSeq" id="WP_100847289.1">
    <property type="nucleotide sequence ID" value="NZ_PHHE01000001.1"/>
</dbReference>
<evidence type="ECO:0000256" key="1">
    <source>
        <dbReference type="SAM" id="Phobius"/>
    </source>
</evidence>
<sequence length="247" mass="28948">MNYFQRIYETYRFKITGKRTTDFEKSVKTLYSHYVADYEAGVYSVSAFFTALVDYEHSGTEFNFKQIETNDEMAWLYFGTRFNEKIEVFGYQTKNLYPLMKFIEDNGLWPEMVRTKHGYLSRMFLRRKKYHLNIKFSNVVNSIENSKNPELYKLLRSYPLILLRIAYFATAEIGVEKLKTMQPFEAGRLAFRLINKAKGKRVNKGFVNFLIFHMAKLVKVFFRVGLVAAVIGTAFWAVSSGYLSLLG</sequence>
<keyword evidence="3" id="KW-1185">Reference proteome</keyword>
<keyword evidence="1" id="KW-1133">Transmembrane helix</keyword>
<keyword evidence="1" id="KW-0812">Transmembrane</keyword>
<feature type="transmembrane region" description="Helical" evidence="1">
    <location>
        <begin position="220"/>
        <end position="238"/>
    </location>
</feature>
<keyword evidence="1" id="KW-0472">Membrane</keyword>
<comment type="caution">
    <text evidence="2">The sequence shown here is derived from an EMBL/GenBank/DDBJ whole genome shotgun (WGS) entry which is preliminary data.</text>
</comment>
<organism evidence="2 3">
    <name type="scientific">Pseudomonas baetica</name>
    <dbReference type="NCBI Taxonomy" id="674054"/>
    <lineage>
        <taxon>Bacteria</taxon>
        <taxon>Pseudomonadati</taxon>
        <taxon>Pseudomonadota</taxon>
        <taxon>Gammaproteobacteria</taxon>
        <taxon>Pseudomonadales</taxon>
        <taxon>Pseudomonadaceae</taxon>
        <taxon>Pseudomonas</taxon>
    </lineage>
</organism>
<evidence type="ECO:0000313" key="2">
    <source>
        <dbReference type="EMBL" id="PKA71362.1"/>
    </source>
</evidence>
<gene>
    <name evidence="2" type="ORF">ATI02_4340</name>
</gene>
<accession>A0ABX4Q3J5</accession>
<protein>
    <submittedName>
        <fullName evidence="2">Uncharacterized protein</fullName>
    </submittedName>
</protein>
<name>A0ABX4Q3J5_9PSED</name>
<evidence type="ECO:0000313" key="3">
    <source>
        <dbReference type="Proteomes" id="UP000232455"/>
    </source>
</evidence>